<gene>
    <name evidence="6" type="ORF">BSL78_27988</name>
</gene>
<evidence type="ECO:0000256" key="3">
    <source>
        <dbReference type="ARBA" id="ARBA00023203"/>
    </source>
</evidence>
<dbReference type="CDD" id="cd21292">
    <property type="entry name" value="CH_PLS_rpt1"/>
    <property type="match status" value="1"/>
</dbReference>
<sequence>MKSVGESIPGYKLREMIAEVDRDKNGTIEFDEFIEMLKGIRSGKVQYSFQAAVKAKSGIAKKGGTSATSAEGTTHSYSDAEKVGFVDYINNWLRDDEDVQKMLPIDSASDAIFEVVKDGILLCKMINAAVPNTIDRRTINLTKLSLYTKHENCILALNSAKSIGCCIVNIGAEDITKGKEHLILGLLWQVIRIGLFAKIDLAEVPGLVRLLRDGETIEDLRALSPEDLLIRWVNYHLEQDGSMRRIKNFSGDIKDSEVYSILLHQIAPRNPLGYISLGPDHTQRAESVLRNADVIGCRAFVTPNDIVKGNSKLNMAFVANLFNHYPALEPMEEEIEYIEETRKKRLEDMIQPGIVDWSKVNQRPFKQMGGNMKRIENCNYAVEVGRQMKFSLVGIGGNDINAGVKTLILALVWQLMRAHSLKILTDLTGQDKPIQDSEILDWANQMIQDNAENPVRIGSFKDPTLADSIAILQVIEAIKKGSVKWDNVIMKPQTEEDRMLNAQYALSLGRRVGAPFYSLPEDIVESEA</sequence>
<feature type="domain" description="Calponin-homology (CH)" evidence="4">
    <location>
        <begin position="433"/>
        <end position="528"/>
    </location>
</feature>
<keyword evidence="1" id="KW-0677">Repeat</keyword>
<dbReference type="PANTHER" id="PTHR19961">
    <property type="entry name" value="FIMBRIN/PLASTIN"/>
    <property type="match status" value="1"/>
</dbReference>
<dbReference type="GO" id="GO:0032432">
    <property type="term" value="C:actin filament bundle"/>
    <property type="evidence" value="ECO:0007669"/>
    <property type="project" value="TreeGrafter"/>
</dbReference>
<reference evidence="6 7" key="1">
    <citation type="journal article" date="2017" name="PLoS Biol.">
        <title>The sea cucumber genome provides insights into morphological evolution and visceral regeneration.</title>
        <authorList>
            <person name="Zhang X."/>
            <person name="Sun L."/>
            <person name="Yuan J."/>
            <person name="Sun Y."/>
            <person name="Gao Y."/>
            <person name="Zhang L."/>
            <person name="Li S."/>
            <person name="Dai H."/>
            <person name="Hamel J.F."/>
            <person name="Liu C."/>
            <person name="Yu Y."/>
            <person name="Liu S."/>
            <person name="Lin W."/>
            <person name="Guo K."/>
            <person name="Jin S."/>
            <person name="Xu P."/>
            <person name="Storey K.B."/>
            <person name="Huan P."/>
            <person name="Zhang T."/>
            <person name="Zhou Y."/>
            <person name="Zhang J."/>
            <person name="Lin C."/>
            <person name="Li X."/>
            <person name="Xing L."/>
            <person name="Huo D."/>
            <person name="Sun M."/>
            <person name="Wang L."/>
            <person name="Mercier A."/>
            <person name="Li F."/>
            <person name="Yang H."/>
            <person name="Xiang J."/>
        </authorList>
    </citation>
    <scope>NUCLEOTIDE SEQUENCE [LARGE SCALE GENOMIC DNA]</scope>
    <source>
        <strain evidence="6">Shaxun</strain>
        <tissue evidence="6">Muscle</tissue>
    </source>
</reference>
<protein>
    <recommendedName>
        <fullName evidence="8">Plastin-2</fullName>
    </recommendedName>
</protein>
<dbReference type="InterPro" id="IPR001589">
    <property type="entry name" value="Actinin_actin-bd_CS"/>
</dbReference>
<dbReference type="GO" id="GO:0051015">
    <property type="term" value="F:actin filament binding"/>
    <property type="evidence" value="ECO:0007669"/>
    <property type="project" value="InterPro"/>
</dbReference>
<evidence type="ECO:0008006" key="8">
    <source>
        <dbReference type="Google" id="ProtNLM"/>
    </source>
</evidence>
<organism evidence="6 7">
    <name type="scientific">Stichopus japonicus</name>
    <name type="common">Sea cucumber</name>
    <dbReference type="NCBI Taxonomy" id="307972"/>
    <lineage>
        <taxon>Eukaryota</taxon>
        <taxon>Metazoa</taxon>
        <taxon>Echinodermata</taxon>
        <taxon>Eleutherozoa</taxon>
        <taxon>Echinozoa</taxon>
        <taxon>Holothuroidea</taxon>
        <taxon>Aspidochirotacea</taxon>
        <taxon>Aspidochirotida</taxon>
        <taxon>Stichopodidae</taxon>
        <taxon>Apostichopus</taxon>
    </lineage>
</organism>
<evidence type="ECO:0000313" key="6">
    <source>
        <dbReference type="EMBL" id="PIK35186.1"/>
    </source>
</evidence>
<dbReference type="InterPro" id="IPR001715">
    <property type="entry name" value="CH_dom"/>
</dbReference>
<dbReference type="SMART" id="SM00033">
    <property type="entry name" value="CH"/>
    <property type="match status" value="4"/>
</dbReference>
<proteinExistence type="predicted"/>
<dbReference type="GO" id="GO:0051639">
    <property type="term" value="P:actin filament network formation"/>
    <property type="evidence" value="ECO:0007669"/>
    <property type="project" value="TreeGrafter"/>
</dbReference>
<dbReference type="OrthoDB" id="431378at2759"/>
<feature type="domain" description="Calponin-homology (CH)" evidence="4">
    <location>
        <begin position="223"/>
        <end position="326"/>
    </location>
</feature>
<dbReference type="PROSITE" id="PS50021">
    <property type="entry name" value="CH"/>
    <property type="match status" value="3"/>
</dbReference>
<dbReference type="SUPFAM" id="SSF47576">
    <property type="entry name" value="Calponin-homology domain, CH-domain"/>
    <property type="match status" value="1"/>
</dbReference>
<dbReference type="GO" id="GO:0005737">
    <property type="term" value="C:cytoplasm"/>
    <property type="evidence" value="ECO:0007669"/>
    <property type="project" value="TreeGrafter"/>
</dbReference>
<dbReference type="AlphaFoldDB" id="A0A2G8JHF7"/>
<dbReference type="CDD" id="cd21295">
    <property type="entry name" value="CH_PLS_rpt2"/>
    <property type="match status" value="1"/>
</dbReference>
<evidence type="ECO:0000256" key="1">
    <source>
        <dbReference type="ARBA" id="ARBA00022737"/>
    </source>
</evidence>
<dbReference type="FunFam" id="1.10.418.10:FF:000042">
    <property type="entry name" value="Fimbrin, putative"/>
    <property type="match status" value="1"/>
</dbReference>
<dbReference type="InterPro" id="IPR011992">
    <property type="entry name" value="EF-hand-dom_pair"/>
</dbReference>
<dbReference type="GO" id="GO:0005509">
    <property type="term" value="F:calcium ion binding"/>
    <property type="evidence" value="ECO:0007669"/>
    <property type="project" value="InterPro"/>
</dbReference>
<dbReference type="FunFam" id="1.10.418.10:FF:000031">
    <property type="entry name" value="Fimbrin-2 like"/>
    <property type="match status" value="1"/>
</dbReference>
<keyword evidence="3" id="KW-0009">Actin-binding</keyword>
<evidence type="ECO:0000256" key="2">
    <source>
        <dbReference type="ARBA" id="ARBA00022837"/>
    </source>
</evidence>
<dbReference type="Proteomes" id="UP000230750">
    <property type="component" value="Unassembled WGS sequence"/>
</dbReference>
<dbReference type="Pfam" id="PF00036">
    <property type="entry name" value="EF-hand_1"/>
    <property type="match status" value="1"/>
</dbReference>
<accession>A0A2G8JHF7</accession>
<keyword evidence="7" id="KW-1185">Reference proteome</keyword>
<dbReference type="Gene3D" id="1.10.238.10">
    <property type="entry name" value="EF-hand"/>
    <property type="match status" value="1"/>
</dbReference>
<evidence type="ECO:0000259" key="5">
    <source>
        <dbReference type="PROSITE" id="PS50222"/>
    </source>
</evidence>
<dbReference type="SUPFAM" id="SSF47473">
    <property type="entry name" value="EF-hand"/>
    <property type="match status" value="1"/>
</dbReference>
<evidence type="ECO:0000259" key="4">
    <source>
        <dbReference type="PROSITE" id="PS50021"/>
    </source>
</evidence>
<evidence type="ECO:0000313" key="7">
    <source>
        <dbReference type="Proteomes" id="UP000230750"/>
    </source>
</evidence>
<dbReference type="InterPro" id="IPR036872">
    <property type="entry name" value="CH_dom_sf"/>
</dbReference>
<feature type="domain" description="EF-hand" evidence="5">
    <location>
        <begin position="12"/>
        <end position="43"/>
    </location>
</feature>
<dbReference type="STRING" id="307972.A0A2G8JHF7"/>
<feature type="domain" description="Calponin-homology (CH)" evidence="4">
    <location>
        <begin position="79"/>
        <end position="195"/>
    </location>
</feature>
<name>A0A2G8JHF7_STIJA</name>
<keyword evidence="2" id="KW-0106">Calcium</keyword>
<comment type="caution">
    <text evidence="6">The sequence shown here is derived from an EMBL/GenBank/DDBJ whole genome shotgun (WGS) entry which is preliminary data.</text>
</comment>
<dbReference type="GO" id="GO:0051017">
    <property type="term" value="P:actin filament bundle assembly"/>
    <property type="evidence" value="ECO:0007669"/>
    <property type="project" value="InterPro"/>
</dbReference>
<dbReference type="PROSITE" id="PS00018">
    <property type="entry name" value="EF_HAND_1"/>
    <property type="match status" value="1"/>
</dbReference>
<dbReference type="PROSITE" id="PS00020">
    <property type="entry name" value="ACTININ_2"/>
    <property type="match status" value="1"/>
</dbReference>
<dbReference type="PROSITE" id="PS50222">
    <property type="entry name" value="EF_HAND_2"/>
    <property type="match status" value="1"/>
</dbReference>
<dbReference type="InterPro" id="IPR039959">
    <property type="entry name" value="Fimbrin/Plastin"/>
</dbReference>
<dbReference type="EMBL" id="MRZV01001963">
    <property type="protein sequence ID" value="PIK35186.1"/>
    <property type="molecule type" value="Genomic_DNA"/>
</dbReference>
<dbReference type="CDD" id="cd00051">
    <property type="entry name" value="EFh"/>
    <property type="match status" value="1"/>
</dbReference>
<dbReference type="PANTHER" id="PTHR19961:SF18">
    <property type="entry name" value="FI19014P1"/>
    <property type="match status" value="1"/>
</dbReference>
<dbReference type="SMART" id="SM00054">
    <property type="entry name" value="EFh"/>
    <property type="match status" value="1"/>
</dbReference>
<dbReference type="InterPro" id="IPR002048">
    <property type="entry name" value="EF_hand_dom"/>
</dbReference>
<dbReference type="GO" id="GO:0005884">
    <property type="term" value="C:actin filament"/>
    <property type="evidence" value="ECO:0007669"/>
    <property type="project" value="TreeGrafter"/>
</dbReference>
<dbReference type="InterPro" id="IPR018247">
    <property type="entry name" value="EF_Hand_1_Ca_BS"/>
</dbReference>
<dbReference type="Pfam" id="PF00307">
    <property type="entry name" value="CH"/>
    <property type="match status" value="4"/>
</dbReference>
<dbReference type="Gene3D" id="1.10.418.10">
    <property type="entry name" value="Calponin-like domain"/>
    <property type="match status" value="4"/>
</dbReference>